<evidence type="ECO:0000259" key="1">
    <source>
        <dbReference type="Pfam" id="PF05050"/>
    </source>
</evidence>
<dbReference type="InterPro" id="IPR029063">
    <property type="entry name" value="SAM-dependent_MTases_sf"/>
</dbReference>
<protein>
    <submittedName>
        <fullName evidence="2">FkbM family methyltransferase</fullName>
    </submittedName>
</protein>
<dbReference type="RefSeq" id="WP_272743939.1">
    <property type="nucleotide sequence ID" value="NZ_JAQQKV010000001.1"/>
</dbReference>
<accession>A0ABT5HH89</accession>
<feature type="domain" description="Methyltransferase FkbM" evidence="1">
    <location>
        <begin position="226"/>
        <end position="366"/>
    </location>
</feature>
<dbReference type="InterPro" id="IPR006342">
    <property type="entry name" value="FkbM_mtfrase"/>
</dbReference>
<dbReference type="SUPFAM" id="SSF53335">
    <property type="entry name" value="S-adenosyl-L-methionine-dependent methyltransferases"/>
    <property type="match status" value="1"/>
</dbReference>
<dbReference type="GO" id="GO:0008168">
    <property type="term" value="F:methyltransferase activity"/>
    <property type="evidence" value="ECO:0007669"/>
    <property type="project" value="UniProtKB-KW"/>
</dbReference>
<comment type="caution">
    <text evidence="2">The sequence shown here is derived from an EMBL/GenBank/DDBJ whole genome shotgun (WGS) entry which is preliminary data.</text>
</comment>
<proteinExistence type="predicted"/>
<keyword evidence="2" id="KW-0489">Methyltransferase</keyword>
<dbReference type="Proteomes" id="UP001218579">
    <property type="component" value="Unassembled WGS sequence"/>
</dbReference>
<evidence type="ECO:0000313" key="2">
    <source>
        <dbReference type="EMBL" id="MDC7675614.1"/>
    </source>
</evidence>
<dbReference type="Pfam" id="PF05050">
    <property type="entry name" value="Methyltransf_21"/>
    <property type="match status" value="1"/>
</dbReference>
<gene>
    <name evidence="2" type="ORF">PQU98_05715</name>
</gene>
<sequence length="390" mass="43198">MSLNALKSASYRDLIHDGFDVTNARDLKAVDDLRRSRVDLDYARRPLILLGAGSMMARAFVQYCVDQFKVVAIIDNGLSGGELCGQPVIGDAGLADILARSPDAIGILCCGSEAPMRHFQKVWGARDNPLLFYFEVMTTFPKNFDGGARVNDLRAFGAPEMLAQVQAFGRKILTDPESRKVLDALMIYRLTWDEAALEPVRRPIEGVYFDNTLCAPNNREIFVDGGAFDGDTVRQFIACTKAQYRHIHAFELDPINVDTLRTKTADVRDLSIHAAGLWSHADSIGFETTGAMGSAINQASEVRLPVDALDNMNLGEITFVKFDIEGAEGPALDGMTRTIAAYKPKMALSAYHKADDIPVLAQKLLDLRFDYKFELRHYSSMIWETVLYAG</sequence>
<dbReference type="EMBL" id="JAQQKV010000001">
    <property type="protein sequence ID" value="MDC7675614.1"/>
    <property type="molecule type" value="Genomic_DNA"/>
</dbReference>
<name>A0ABT5HH89_9CAUL</name>
<reference evidence="2 3" key="1">
    <citation type="submission" date="2023-01" db="EMBL/GenBank/DDBJ databases">
        <title>Novel species of the genus Asticcacaulis isolated from rivers.</title>
        <authorList>
            <person name="Lu H."/>
        </authorList>
    </citation>
    <scope>NUCLEOTIDE SEQUENCE [LARGE SCALE GENOMIC DNA]</scope>
    <source>
        <strain evidence="2 3">LKC15W</strain>
    </source>
</reference>
<dbReference type="Gene3D" id="3.40.50.150">
    <property type="entry name" value="Vaccinia Virus protein VP39"/>
    <property type="match status" value="1"/>
</dbReference>
<keyword evidence="2" id="KW-0808">Transferase</keyword>
<organism evidence="2 3">
    <name type="scientific">Asticcacaulis machinosus</name>
    <dbReference type="NCBI Taxonomy" id="2984211"/>
    <lineage>
        <taxon>Bacteria</taxon>
        <taxon>Pseudomonadati</taxon>
        <taxon>Pseudomonadota</taxon>
        <taxon>Alphaproteobacteria</taxon>
        <taxon>Caulobacterales</taxon>
        <taxon>Caulobacteraceae</taxon>
        <taxon>Asticcacaulis</taxon>
    </lineage>
</organism>
<evidence type="ECO:0000313" key="3">
    <source>
        <dbReference type="Proteomes" id="UP001218579"/>
    </source>
</evidence>
<dbReference type="GO" id="GO:0032259">
    <property type="term" value="P:methylation"/>
    <property type="evidence" value="ECO:0007669"/>
    <property type="project" value="UniProtKB-KW"/>
</dbReference>
<keyword evidence="3" id="KW-1185">Reference proteome</keyword>